<protein>
    <submittedName>
        <fullName evidence="7">Glycosyl transferase family 2</fullName>
    </submittedName>
</protein>
<evidence type="ECO:0000313" key="8">
    <source>
        <dbReference type="Proteomes" id="UP000186684"/>
    </source>
</evidence>
<dbReference type="OrthoDB" id="9797391at2"/>
<evidence type="ECO:0000256" key="4">
    <source>
        <dbReference type="ARBA" id="ARBA00022679"/>
    </source>
</evidence>
<dbReference type="STRING" id="633194.SAMN05421759_101262"/>
<name>A0A1N7JVW9_9RHOB</name>
<evidence type="ECO:0000256" key="3">
    <source>
        <dbReference type="ARBA" id="ARBA00022676"/>
    </source>
</evidence>
<dbReference type="EMBL" id="FTOQ01000001">
    <property type="protein sequence ID" value="SIS53421.1"/>
    <property type="molecule type" value="Genomic_DNA"/>
</dbReference>
<dbReference type="Proteomes" id="UP000186684">
    <property type="component" value="Unassembled WGS sequence"/>
</dbReference>
<dbReference type="SUPFAM" id="SSF53448">
    <property type="entry name" value="Nucleotide-diphospho-sugar transferases"/>
    <property type="match status" value="1"/>
</dbReference>
<evidence type="ECO:0000256" key="2">
    <source>
        <dbReference type="ARBA" id="ARBA00022475"/>
    </source>
</evidence>
<comment type="subcellular location">
    <subcellularLocation>
        <location evidence="1">Cell membrane</location>
    </subcellularLocation>
</comment>
<dbReference type="Gene3D" id="3.90.550.10">
    <property type="entry name" value="Spore Coat Polysaccharide Biosynthesis Protein SpsA, Chain A"/>
    <property type="match status" value="1"/>
</dbReference>
<proteinExistence type="predicted"/>
<dbReference type="PANTHER" id="PTHR43646">
    <property type="entry name" value="GLYCOSYLTRANSFERASE"/>
    <property type="match status" value="1"/>
</dbReference>
<dbReference type="RefSeq" id="WP_076444214.1">
    <property type="nucleotide sequence ID" value="NZ_FTOQ01000001.1"/>
</dbReference>
<evidence type="ECO:0000256" key="5">
    <source>
        <dbReference type="ARBA" id="ARBA00023136"/>
    </source>
</evidence>
<dbReference type="InterPro" id="IPR029044">
    <property type="entry name" value="Nucleotide-diphossugar_trans"/>
</dbReference>
<reference evidence="8" key="1">
    <citation type="submission" date="2017-01" db="EMBL/GenBank/DDBJ databases">
        <authorList>
            <person name="Varghese N."/>
            <person name="Submissions S."/>
        </authorList>
    </citation>
    <scope>NUCLEOTIDE SEQUENCE [LARGE SCALE GENOMIC DNA]</scope>
    <source>
        <strain evidence="8">DSM 29430</strain>
    </source>
</reference>
<evidence type="ECO:0000256" key="1">
    <source>
        <dbReference type="ARBA" id="ARBA00004236"/>
    </source>
</evidence>
<gene>
    <name evidence="7" type="ORF">SAMN05421759_101262</name>
</gene>
<feature type="domain" description="Glycosyltransferase 2-like" evidence="6">
    <location>
        <begin position="9"/>
        <end position="129"/>
    </location>
</feature>
<organism evidence="7 8">
    <name type="scientific">Roseivivax lentus</name>
    <dbReference type="NCBI Taxonomy" id="633194"/>
    <lineage>
        <taxon>Bacteria</taxon>
        <taxon>Pseudomonadati</taxon>
        <taxon>Pseudomonadota</taxon>
        <taxon>Alphaproteobacteria</taxon>
        <taxon>Rhodobacterales</taxon>
        <taxon>Roseobacteraceae</taxon>
        <taxon>Roseivivax</taxon>
    </lineage>
</organism>
<dbReference type="InterPro" id="IPR001173">
    <property type="entry name" value="Glyco_trans_2-like"/>
</dbReference>
<keyword evidence="2" id="KW-1003">Cell membrane</keyword>
<accession>A0A1N7JVW9</accession>
<dbReference type="Pfam" id="PF00535">
    <property type="entry name" value="Glycos_transf_2"/>
    <property type="match status" value="1"/>
</dbReference>
<dbReference type="GO" id="GO:0016757">
    <property type="term" value="F:glycosyltransferase activity"/>
    <property type="evidence" value="ECO:0007669"/>
    <property type="project" value="UniProtKB-KW"/>
</dbReference>
<keyword evidence="4 7" id="KW-0808">Transferase</keyword>
<keyword evidence="3" id="KW-0328">Glycosyltransferase</keyword>
<dbReference type="PANTHER" id="PTHR43646:SF2">
    <property type="entry name" value="GLYCOSYLTRANSFERASE 2-LIKE DOMAIN-CONTAINING PROTEIN"/>
    <property type="match status" value="1"/>
</dbReference>
<dbReference type="GO" id="GO:0005886">
    <property type="term" value="C:plasma membrane"/>
    <property type="evidence" value="ECO:0007669"/>
    <property type="project" value="UniProtKB-SubCell"/>
</dbReference>
<keyword evidence="8" id="KW-1185">Reference proteome</keyword>
<dbReference type="AlphaFoldDB" id="A0A1N7JVW9"/>
<evidence type="ECO:0000259" key="6">
    <source>
        <dbReference type="Pfam" id="PF00535"/>
    </source>
</evidence>
<sequence length="281" mass="29819">MIEQAPQISVIVPASNEAGQIGACLTALSVSDWTAEAAPEIIVVDNGSQDDTAGVARSFEAAFAARGWNLRVITAPKAGKPSALNAGDAAARGLARMYLDADVTVSPALLAQVTAALAAPEPRFVTGTLAITAPHSAVSRAYARVWAQVPFMADCVPGCGLFAVNAVGRLRWNAFPQLISDDTFVRLHFAPHERHAVPARYDWPVVAGFGNLVKVRARQDRGVTEIRQVHPDLARNDEGRPFPLSRKLGLAARDPLGFAVYSGVALAARLRPAADGWSRGR</sequence>
<dbReference type="CDD" id="cd00761">
    <property type="entry name" value="Glyco_tranf_GTA_type"/>
    <property type="match status" value="1"/>
</dbReference>
<keyword evidence="5" id="KW-0472">Membrane</keyword>
<evidence type="ECO:0000313" key="7">
    <source>
        <dbReference type="EMBL" id="SIS53421.1"/>
    </source>
</evidence>